<sequence>MLPGPKARGRAAWCSGRRACCAAAALCAVLLVELLAHLLRETDGEACARAVVSDSQLSDADMKPAQLRAHRLAEFETWARPEQPTLRELMQLPSSFALPHDGANVSVTVVLNHFKRKTLCAQIEALLAQTAVPSHIWLVLFGSPIARTLERVARSYNDSRTSISVVESALNLKYYGRMQVALRAPTEFVLIIDDDMIPGKKFIEQMMRTAHTREYERALLGSIGWILPRPGADGRFASYRELNGSGGVYFPDEAYGLLVETASETDYLCSLWFARTRWLAMIFREAPPTFETSEDLQLSLLLRKYAHVRSVVMPVQPDDKETWADTAHRLAWVEASTTGPGAKAKSGSNTPARDRAWWLGLGGGGSTRGLREGPPLHTPLLLVTSEADALALRPLYEQLLRRADGRLTRRPLVALAAPAHACEGLVRAIGAPVRACADDERALFVLNLRLGEAALGGARRPSEVLDEVMGDLAGVLGAFQPSVLLHALAPPAAGVATGARAFEVAPDGDGGSARAQLLLDGSRRAAVVARGAAAACAMAGVPLIPLPLGEAADVAWLAQLPAEALSRWSLPRISLIVRGGDAALLERTLGSLLTLRLLGDRVPLCIQLTPDAQPAAIAFAQREFVWAHGPRSVTRPMRGSELEAMRVGEAWYPSDEHAVALVLSEGDRLSPHAYAWVKYALLRYRYADAPSLAAATRGLLGIGLQPAPPRALAHGAPPRARANASGAREERPEELAAMASVSPPERCAAVLDARIREDALCLMPESWIEFHEAVYTALKSSAEAAEAQAANSGTAWQSVLAAMTGQSAAAEHDSVRWQTLLDRLALGSRWTPPSALLRPHLVDTDGVPIAFIETARPAGYAMRLATGAVPFGHDDRALPSIAELTHALAGKLRPQRS</sequence>
<dbReference type="Proteomes" id="UP000751190">
    <property type="component" value="Unassembled WGS sequence"/>
</dbReference>
<gene>
    <name evidence="1" type="ORF">KFE25_009039</name>
</gene>
<dbReference type="SUPFAM" id="SSF53448">
    <property type="entry name" value="Nucleotide-diphospho-sugar transferases"/>
    <property type="match status" value="1"/>
</dbReference>
<dbReference type="InterPro" id="IPR029044">
    <property type="entry name" value="Nucleotide-diphossugar_trans"/>
</dbReference>
<dbReference type="CDD" id="cd00761">
    <property type="entry name" value="Glyco_tranf_GTA_type"/>
    <property type="match status" value="1"/>
</dbReference>
<accession>A0A8J6CK30</accession>
<dbReference type="AlphaFoldDB" id="A0A8J6CK30"/>
<comment type="caution">
    <text evidence="1">The sequence shown here is derived from an EMBL/GenBank/DDBJ whole genome shotgun (WGS) entry which is preliminary data.</text>
</comment>
<organism evidence="1 2">
    <name type="scientific">Diacronema lutheri</name>
    <name type="common">Unicellular marine alga</name>
    <name type="synonym">Monochrysis lutheri</name>
    <dbReference type="NCBI Taxonomy" id="2081491"/>
    <lineage>
        <taxon>Eukaryota</taxon>
        <taxon>Haptista</taxon>
        <taxon>Haptophyta</taxon>
        <taxon>Pavlovophyceae</taxon>
        <taxon>Pavlovales</taxon>
        <taxon>Pavlovaceae</taxon>
        <taxon>Diacronema</taxon>
    </lineage>
</organism>
<protein>
    <recommendedName>
        <fullName evidence="3">Glycosyltransferase 2-like domain-containing protein</fullName>
    </recommendedName>
</protein>
<evidence type="ECO:0000313" key="1">
    <source>
        <dbReference type="EMBL" id="KAG8470618.1"/>
    </source>
</evidence>
<evidence type="ECO:0000313" key="2">
    <source>
        <dbReference type="Proteomes" id="UP000751190"/>
    </source>
</evidence>
<reference evidence="1" key="1">
    <citation type="submission" date="2021-05" db="EMBL/GenBank/DDBJ databases">
        <title>The genome of the haptophyte Pavlova lutheri (Diacronema luteri, Pavlovales) - a model for lipid biosynthesis in eukaryotic algae.</title>
        <authorList>
            <person name="Hulatt C.J."/>
            <person name="Posewitz M.C."/>
        </authorList>
    </citation>
    <scope>NUCLEOTIDE SEQUENCE</scope>
    <source>
        <strain evidence="1">NIVA-4/92</strain>
    </source>
</reference>
<dbReference type="OrthoDB" id="2020070at2759"/>
<dbReference type="Gene3D" id="3.90.550.10">
    <property type="entry name" value="Spore Coat Polysaccharide Biosynthesis Protein SpsA, Chain A"/>
    <property type="match status" value="1"/>
</dbReference>
<dbReference type="PANTHER" id="PTHR33604:SF1">
    <property type="entry name" value="GLYCOSYLTRANSFERASE FAMILY PROTEIN 2"/>
    <property type="match status" value="1"/>
</dbReference>
<keyword evidence="2" id="KW-1185">Reference proteome</keyword>
<dbReference type="PANTHER" id="PTHR33604">
    <property type="entry name" value="OSJNBA0004B13.7 PROTEIN"/>
    <property type="match status" value="1"/>
</dbReference>
<dbReference type="EMBL" id="JAGTXO010000001">
    <property type="protein sequence ID" value="KAG8470618.1"/>
    <property type="molecule type" value="Genomic_DNA"/>
</dbReference>
<name>A0A8J6CK30_DIALT</name>
<proteinExistence type="predicted"/>
<evidence type="ECO:0008006" key="3">
    <source>
        <dbReference type="Google" id="ProtNLM"/>
    </source>
</evidence>